<feature type="compositionally biased region" description="Basic residues" evidence="1">
    <location>
        <begin position="56"/>
        <end position="66"/>
    </location>
</feature>
<dbReference type="AlphaFoldDB" id="A0AAN0JL71"/>
<dbReference type="RefSeq" id="XP_019857470.1">
    <property type="nucleotide sequence ID" value="XM_020001911.1"/>
</dbReference>
<feature type="compositionally biased region" description="Basic and acidic residues" evidence="1">
    <location>
        <begin position="73"/>
        <end position="85"/>
    </location>
</feature>
<reference evidence="2" key="2">
    <citation type="submission" date="2024-06" db="UniProtKB">
        <authorList>
            <consortium name="EnsemblMetazoa"/>
        </authorList>
    </citation>
    <scope>IDENTIFICATION</scope>
</reference>
<feature type="region of interest" description="Disordered" evidence="1">
    <location>
        <begin position="21"/>
        <end position="223"/>
    </location>
</feature>
<dbReference type="KEGG" id="aqu:109585785"/>
<name>A0AAN0JL71_AMPQE</name>
<feature type="compositionally biased region" description="Basic and acidic residues" evidence="1">
    <location>
        <begin position="129"/>
        <end position="147"/>
    </location>
</feature>
<protein>
    <submittedName>
        <fullName evidence="2">Uncharacterized protein</fullName>
    </submittedName>
</protein>
<dbReference type="EnsemblMetazoa" id="XM_020001911.1">
    <property type="protein sequence ID" value="XP_019857470.1"/>
    <property type="gene ID" value="LOC109585785"/>
</dbReference>
<evidence type="ECO:0000313" key="2">
    <source>
        <dbReference type="EnsemblMetazoa" id="XP_019857470.1"/>
    </source>
</evidence>
<keyword evidence="3" id="KW-1185">Reference proteome</keyword>
<proteinExistence type="predicted"/>
<sequence length="245" mass="29019">MVGPTKDGMVPEEIVQTRPSWLYRFSKSPSPKDPETKRPSHQPFQLRERPEQVSRSGRKLKGRGIMKYRTPSPRREERRERERSRSPLYRRRGRRSRSRSHDQKTRRDRRRSRSRSNDRRRRRRSRSGGRREGRGDRSRNERREQRSRSTSQRRSKSPDQKPSNKKGNQVEVPVYDMRDSRSSTPLQDEEPFRVGVTTGRGKAHKNGGSNSNWYENVESDPNEELEEEYQKVEATLANQQFGVTS</sequence>
<evidence type="ECO:0000313" key="3">
    <source>
        <dbReference type="Proteomes" id="UP000007879"/>
    </source>
</evidence>
<dbReference type="GeneID" id="109585785"/>
<evidence type="ECO:0000256" key="1">
    <source>
        <dbReference type="SAM" id="MobiDB-lite"/>
    </source>
</evidence>
<feature type="compositionally biased region" description="Basic residues" evidence="1">
    <location>
        <begin position="106"/>
        <end position="128"/>
    </location>
</feature>
<organism evidence="2 3">
    <name type="scientific">Amphimedon queenslandica</name>
    <name type="common">Sponge</name>
    <dbReference type="NCBI Taxonomy" id="400682"/>
    <lineage>
        <taxon>Eukaryota</taxon>
        <taxon>Metazoa</taxon>
        <taxon>Porifera</taxon>
        <taxon>Demospongiae</taxon>
        <taxon>Heteroscleromorpha</taxon>
        <taxon>Haplosclerida</taxon>
        <taxon>Niphatidae</taxon>
        <taxon>Amphimedon</taxon>
    </lineage>
</organism>
<feature type="compositionally biased region" description="Basic residues" evidence="1">
    <location>
        <begin position="88"/>
        <end position="98"/>
    </location>
</feature>
<accession>A0AAN0JL71</accession>
<dbReference type="Proteomes" id="UP000007879">
    <property type="component" value="Unassembled WGS sequence"/>
</dbReference>
<reference evidence="3" key="1">
    <citation type="journal article" date="2010" name="Nature">
        <title>The Amphimedon queenslandica genome and the evolution of animal complexity.</title>
        <authorList>
            <person name="Srivastava M."/>
            <person name="Simakov O."/>
            <person name="Chapman J."/>
            <person name="Fahey B."/>
            <person name="Gauthier M.E."/>
            <person name="Mitros T."/>
            <person name="Richards G.S."/>
            <person name="Conaco C."/>
            <person name="Dacre M."/>
            <person name="Hellsten U."/>
            <person name="Larroux C."/>
            <person name="Putnam N.H."/>
            <person name="Stanke M."/>
            <person name="Adamska M."/>
            <person name="Darling A."/>
            <person name="Degnan S.M."/>
            <person name="Oakley T.H."/>
            <person name="Plachetzki D.C."/>
            <person name="Zhai Y."/>
            <person name="Adamski M."/>
            <person name="Calcino A."/>
            <person name="Cummins S.F."/>
            <person name="Goodstein D.M."/>
            <person name="Harris C."/>
            <person name="Jackson D.J."/>
            <person name="Leys S.P."/>
            <person name="Shu S."/>
            <person name="Woodcroft B.J."/>
            <person name="Vervoort M."/>
            <person name="Kosik K.S."/>
            <person name="Manning G."/>
            <person name="Degnan B.M."/>
            <person name="Rokhsar D.S."/>
        </authorList>
    </citation>
    <scope>NUCLEOTIDE SEQUENCE [LARGE SCALE GENOMIC DNA]</scope>
</reference>